<dbReference type="AlphaFoldDB" id="A0A6M2DA07"/>
<evidence type="ECO:0000313" key="1">
    <source>
        <dbReference type="EMBL" id="NOV42952.1"/>
    </source>
</evidence>
<dbReference type="EMBL" id="GHWJ01010215">
    <property type="protein sequence ID" value="NOV42952.1"/>
    <property type="molecule type" value="Transcribed_RNA"/>
</dbReference>
<protein>
    <submittedName>
        <fullName evidence="1">Putative secreted protein ovary overexpressed</fullName>
    </submittedName>
</protein>
<sequence length="94" mass="10337">MLLYLVAQLLMRNVKCDISANTSGLLHFSSGITLTKQHYLLNTMQLDIVSYNIAFVAAAIHGCSGSGVRKQQVCKRQLLSNSFDTRPPTHSLSV</sequence>
<proteinExistence type="predicted"/>
<organism evidence="1">
    <name type="scientific">Rhipicephalus microplus</name>
    <name type="common">Cattle tick</name>
    <name type="synonym">Boophilus microplus</name>
    <dbReference type="NCBI Taxonomy" id="6941"/>
    <lineage>
        <taxon>Eukaryota</taxon>
        <taxon>Metazoa</taxon>
        <taxon>Ecdysozoa</taxon>
        <taxon>Arthropoda</taxon>
        <taxon>Chelicerata</taxon>
        <taxon>Arachnida</taxon>
        <taxon>Acari</taxon>
        <taxon>Parasitiformes</taxon>
        <taxon>Ixodida</taxon>
        <taxon>Ixodoidea</taxon>
        <taxon>Ixodidae</taxon>
        <taxon>Rhipicephalinae</taxon>
        <taxon>Rhipicephalus</taxon>
        <taxon>Boophilus</taxon>
    </lineage>
</organism>
<reference evidence="1" key="1">
    <citation type="submission" date="2019-09" db="EMBL/GenBank/DDBJ databases">
        <title>Organ-specific transcriptomic study of the physiology of the cattle tick, Rhipicephalus microplus.</title>
        <authorList>
            <person name="Tirloni L."/>
            <person name="Braz G."/>
            <person name="Gandara A.C.P."/>
            <person name="Sabadin G.A."/>
            <person name="da Silva R.M."/>
            <person name="Guizzo M.G."/>
            <person name="Machado J.A."/>
            <person name="Costa E.P."/>
            <person name="Gomes H.F."/>
            <person name="Moraes J."/>
            <person name="Mota M.B.S."/>
            <person name="Mesquita R.D."/>
            <person name="Alvarenga P.H."/>
            <person name="Alves F."/>
            <person name="Seixas A."/>
            <person name="da Fonseca R.N."/>
            <person name="Fogaca A."/>
            <person name="Logullo C."/>
            <person name="Tanaka A."/>
            <person name="Daffre S."/>
            <person name="Termignoni C."/>
            <person name="Vaz I.S.Jr."/>
            <person name="Oliveira P.L."/>
            <person name="Ribeiro J.M."/>
        </authorList>
    </citation>
    <scope>NUCLEOTIDE SEQUENCE</scope>
    <source>
        <strain evidence="1">Porto Alegre</strain>
    </source>
</reference>
<accession>A0A6M2DA07</accession>
<name>A0A6M2DA07_RHIMP</name>